<sequence>MSGWRHMVRLADLARGPVSVTLAPDDATRAAIAKELGLVALPALQGRITARAWLDGAEISGRFTATVEQICGVTLDPFESPLDGDFVVRAVPAGSPNAPAESEGGEVEMDLDAPDPPDVLTSDEIDLAGYLVEHLALDIDPFPRKPGAEFDYQPDVAEESPFAVLKRLKDDGA</sequence>
<name>A0A839ZXK0_9CAUL</name>
<protein>
    <submittedName>
        <fullName evidence="1">Uncharacterized metal-binding protein YceD (DUF177 family)</fullName>
    </submittedName>
</protein>
<accession>A0A839ZXK0</accession>
<proteinExistence type="predicted"/>
<dbReference type="Pfam" id="PF02620">
    <property type="entry name" value="YceD"/>
    <property type="match status" value="1"/>
</dbReference>
<dbReference type="InterPro" id="IPR003772">
    <property type="entry name" value="YceD"/>
</dbReference>
<dbReference type="RefSeq" id="WP_343056014.1">
    <property type="nucleotide sequence ID" value="NZ_JACIDK010000001.1"/>
</dbReference>
<dbReference type="Proteomes" id="UP000530564">
    <property type="component" value="Unassembled WGS sequence"/>
</dbReference>
<organism evidence="1 2">
    <name type="scientific">Phenylobacterium haematophilum</name>
    <dbReference type="NCBI Taxonomy" id="98513"/>
    <lineage>
        <taxon>Bacteria</taxon>
        <taxon>Pseudomonadati</taxon>
        <taxon>Pseudomonadota</taxon>
        <taxon>Alphaproteobacteria</taxon>
        <taxon>Caulobacterales</taxon>
        <taxon>Caulobacteraceae</taxon>
        <taxon>Phenylobacterium</taxon>
    </lineage>
</organism>
<gene>
    <name evidence="1" type="ORF">GGQ61_000788</name>
</gene>
<reference evidence="1 2" key="1">
    <citation type="submission" date="2020-08" db="EMBL/GenBank/DDBJ databases">
        <title>Genomic Encyclopedia of Type Strains, Phase IV (KMG-IV): sequencing the most valuable type-strain genomes for metagenomic binning, comparative biology and taxonomic classification.</title>
        <authorList>
            <person name="Goeker M."/>
        </authorList>
    </citation>
    <scope>NUCLEOTIDE SEQUENCE [LARGE SCALE GENOMIC DNA]</scope>
    <source>
        <strain evidence="1 2">DSM 21793</strain>
    </source>
</reference>
<evidence type="ECO:0000313" key="1">
    <source>
        <dbReference type="EMBL" id="MBB3890091.1"/>
    </source>
</evidence>
<evidence type="ECO:0000313" key="2">
    <source>
        <dbReference type="Proteomes" id="UP000530564"/>
    </source>
</evidence>
<keyword evidence="2" id="KW-1185">Reference proteome</keyword>
<comment type="caution">
    <text evidence="1">The sequence shown here is derived from an EMBL/GenBank/DDBJ whole genome shotgun (WGS) entry which is preliminary data.</text>
</comment>
<dbReference type="AlphaFoldDB" id="A0A839ZXK0"/>
<dbReference type="EMBL" id="JACIDK010000001">
    <property type="protein sequence ID" value="MBB3890091.1"/>
    <property type="molecule type" value="Genomic_DNA"/>
</dbReference>